<organism evidence="4 5">
    <name type="scientific">Shewanella morhuae</name>
    <dbReference type="NCBI Taxonomy" id="365591"/>
    <lineage>
        <taxon>Bacteria</taxon>
        <taxon>Pseudomonadati</taxon>
        <taxon>Pseudomonadota</taxon>
        <taxon>Gammaproteobacteria</taxon>
        <taxon>Alteromonadales</taxon>
        <taxon>Shewanellaceae</taxon>
        <taxon>Shewanella</taxon>
    </lineage>
</organism>
<dbReference type="Proteomes" id="UP000255061">
    <property type="component" value="Unassembled WGS sequence"/>
</dbReference>
<protein>
    <submittedName>
        <fullName evidence="4">TraG-like protein, N-terminal region</fullName>
    </submittedName>
</protein>
<dbReference type="EMBL" id="UGYV01000004">
    <property type="protein sequence ID" value="SUJ10025.1"/>
    <property type="molecule type" value="Genomic_DNA"/>
</dbReference>
<keyword evidence="2" id="KW-0472">Membrane</keyword>
<evidence type="ECO:0000256" key="1">
    <source>
        <dbReference type="SAM" id="MobiDB-lite"/>
    </source>
</evidence>
<gene>
    <name evidence="4" type="ORF">NCTC10736_04081</name>
</gene>
<feature type="domain" description="TraG N-terminal Proteobacteria" evidence="3">
    <location>
        <begin position="3"/>
        <end position="458"/>
    </location>
</feature>
<dbReference type="Pfam" id="PF07916">
    <property type="entry name" value="TraG_N"/>
    <property type="match status" value="1"/>
</dbReference>
<accession>A0A380BZG6</accession>
<evidence type="ECO:0000259" key="3">
    <source>
        <dbReference type="Pfam" id="PF07916"/>
    </source>
</evidence>
<feature type="region of interest" description="Disordered" evidence="1">
    <location>
        <begin position="956"/>
        <end position="976"/>
    </location>
</feature>
<feature type="transmembrane region" description="Helical" evidence="2">
    <location>
        <begin position="370"/>
        <end position="394"/>
    </location>
</feature>
<keyword evidence="2" id="KW-1133">Transmembrane helix</keyword>
<feature type="region of interest" description="Disordered" evidence="1">
    <location>
        <begin position="469"/>
        <end position="498"/>
    </location>
</feature>
<feature type="compositionally biased region" description="Polar residues" evidence="1">
    <location>
        <begin position="1273"/>
        <end position="1288"/>
    </location>
</feature>
<dbReference type="InterPro" id="IPR012931">
    <property type="entry name" value="TraG_N_Proteobacteria"/>
</dbReference>
<name>A0A380BZG6_9GAMM</name>
<feature type="transmembrane region" description="Helical" evidence="2">
    <location>
        <begin position="61"/>
        <end position="79"/>
    </location>
</feature>
<evidence type="ECO:0000256" key="2">
    <source>
        <dbReference type="SAM" id="Phobius"/>
    </source>
</evidence>
<feature type="region of interest" description="Disordered" evidence="1">
    <location>
        <begin position="1254"/>
        <end position="1288"/>
    </location>
</feature>
<feature type="transmembrane region" description="Helical" evidence="2">
    <location>
        <begin position="29"/>
        <end position="49"/>
    </location>
</feature>
<evidence type="ECO:0000313" key="5">
    <source>
        <dbReference type="Proteomes" id="UP000255061"/>
    </source>
</evidence>
<sequence>MWEIYSVGNAAFLIDVFNGLARLWSTGDIYVLLSTALVIGLIWNSLQWATNQEKMPFPAKGFILSIIFVVGLLGPQSLVDVRITSKRDYSFQEINNVPLLPALGGWLISNSGTAIADLMAQAFSTVGIDTWEALSPIQHFVGLSDINFSDMCTPNPLDKNINVCKSFNYYLEDCFTTANLISPSSTNPIDPVLNAKPVDILNELKVTNPNLYTLSYLAPGNANGEHMKCEAAWNKLSGYMKSTQFTDNMQKSLAAQGSDLSKVTQFLTQYSTQGVIPAAESSLDLANAAFLSSIFNNYFTNSPYGEQVSRAMFDTVRQRQLANASKKEYWMENAEVMQSFFEALTVFLTPFLGLVLAVSGQGLMAVGQYFAAWMFVQLWSVMIVLVNLFTALAMTNRFNDAVAAGKSQFSLTAIDSQFATANSYISIAGMLYTFIPAICVFVLYRGVHAMQGMAKQAMADPNINAQRLSPDTGATVQNGNATYGNQTSQLENNTGRHINGDSLVSTSMGQYSVGSSMGGSSSAGASKMKSQAETFSANAQKALDQIFNNSKAGGIDFNTKEETAFTASSMSELATATTNALVDATGMSRSTASQLVAAGAVKMDAGGALSFGGGFSASNDSTSREGGEGKSSSKGVGIFGKLGVQAGAEITGSVGLNSSAADELRNNVQKSLNLSDSQIEKINSNLSKIKGGSEVSSFSDKASIQENAKQASAFMRQAQAAEQQQIMLSNMATNSGQVSQSKQLDIAGMATDLQQQSIGSYLSAQNPELWEKIKNTEIDGKSGDKWLTDKEVESASIRSAKSGNAVGEGRANAIMSFMDKLDNINMNSNGTSSSVDIAKEKNDAEINRDIYGALSANGVVNADAGVGLYQNKVDTLDNMAKVTTALDNSRAELARGTSDIPNSNDFNEQYESRVSTAGNQISEVGNIAKNGQEQALLSHTAYGSEFNEKGEELLGGKVSAPSQDKARDLESKSNDLNKSNAATAPILGAVSGIIPTVADAIKPGGETAFNNFTESQVKKGEDISSYRPEYAAAVGKIGDIEHFSDGSMQDRLTSTNQDKVTSAQEIINLLSDDKLMTSILGKDGNGNYGTGTESTKAQFDENTMAMLSQGATWLQNYQSNKETPAIAQAIDEAKSLPGNGVKTYLAAMQDLGIMHSATSESDGKVFNGDTARAAEGLSKILDTQESSQGRYGLMRDTIDGSRMTSGTIWYPAGDREASRDELNVRLNDIQNLAENLGGMLSPEQKNYVDKFISDSREKIQTDSGDRPGKSKSDSAQAVDFTNANVGGR</sequence>
<feature type="transmembrane region" description="Helical" evidence="2">
    <location>
        <begin position="424"/>
        <end position="444"/>
    </location>
</feature>
<keyword evidence="2" id="KW-0812">Transmembrane</keyword>
<feature type="compositionally biased region" description="Basic and acidic residues" evidence="1">
    <location>
        <begin position="964"/>
        <end position="975"/>
    </location>
</feature>
<feature type="transmembrane region" description="Helical" evidence="2">
    <location>
        <begin position="340"/>
        <end position="358"/>
    </location>
</feature>
<dbReference type="RefSeq" id="WP_115407335.1">
    <property type="nucleotide sequence ID" value="NZ_UGYV01000004.1"/>
</dbReference>
<reference evidence="4 5" key="1">
    <citation type="submission" date="2018-06" db="EMBL/GenBank/DDBJ databases">
        <authorList>
            <consortium name="Pathogen Informatics"/>
            <person name="Doyle S."/>
        </authorList>
    </citation>
    <scope>NUCLEOTIDE SEQUENCE [LARGE SCALE GENOMIC DNA]</scope>
    <source>
        <strain evidence="4 5">NCTC10736</strain>
    </source>
</reference>
<proteinExistence type="predicted"/>
<feature type="compositionally biased region" description="Basic and acidic residues" evidence="1">
    <location>
        <begin position="1254"/>
        <end position="1272"/>
    </location>
</feature>
<evidence type="ECO:0000313" key="4">
    <source>
        <dbReference type="EMBL" id="SUJ10025.1"/>
    </source>
</evidence>